<dbReference type="InterPro" id="IPR000551">
    <property type="entry name" value="MerR-type_HTH_dom"/>
</dbReference>
<dbReference type="Proteomes" id="UP001500729">
    <property type="component" value="Unassembled WGS sequence"/>
</dbReference>
<organism evidence="6 7">
    <name type="scientific">Saccharopolyspora erythraea</name>
    <name type="common">Streptomyces erythraeus</name>
    <dbReference type="NCBI Taxonomy" id="1836"/>
    <lineage>
        <taxon>Bacteria</taxon>
        <taxon>Bacillati</taxon>
        <taxon>Actinomycetota</taxon>
        <taxon>Actinomycetes</taxon>
        <taxon>Pseudonocardiales</taxon>
        <taxon>Pseudonocardiaceae</taxon>
        <taxon>Saccharopolyspora</taxon>
    </lineage>
</organism>
<dbReference type="RefSeq" id="WP_009944487.1">
    <property type="nucleotide sequence ID" value="NZ_BAAAGS010000020.1"/>
</dbReference>
<dbReference type="SUPFAM" id="SSF89082">
    <property type="entry name" value="Antibiotic binding domain of TipA-like multidrug resistance regulators"/>
    <property type="match status" value="1"/>
</dbReference>
<keyword evidence="1" id="KW-0805">Transcription regulation</keyword>
<proteinExistence type="predicted"/>
<dbReference type="CDD" id="cd01106">
    <property type="entry name" value="HTH_TipAL-Mta"/>
    <property type="match status" value="1"/>
</dbReference>
<evidence type="ECO:0000259" key="5">
    <source>
        <dbReference type="PROSITE" id="PS50937"/>
    </source>
</evidence>
<dbReference type="PROSITE" id="PS00552">
    <property type="entry name" value="HTH_MERR_1"/>
    <property type="match status" value="1"/>
</dbReference>
<evidence type="ECO:0000313" key="6">
    <source>
        <dbReference type="EMBL" id="GAA0531466.1"/>
    </source>
</evidence>
<dbReference type="InterPro" id="IPR047057">
    <property type="entry name" value="MerR_fam"/>
</dbReference>
<evidence type="ECO:0000313" key="7">
    <source>
        <dbReference type="Proteomes" id="UP001500729"/>
    </source>
</evidence>
<keyword evidence="4" id="KW-0804">Transcription</keyword>
<evidence type="ECO:0000256" key="1">
    <source>
        <dbReference type="ARBA" id="ARBA00023015"/>
    </source>
</evidence>
<dbReference type="InterPro" id="IPR012925">
    <property type="entry name" value="TipAS_dom"/>
</dbReference>
<dbReference type="Gene3D" id="1.10.1660.10">
    <property type="match status" value="1"/>
</dbReference>
<dbReference type="PANTHER" id="PTHR30204">
    <property type="entry name" value="REDOX-CYCLING DRUG-SENSING TRANSCRIPTIONAL ACTIVATOR SOXR"/>
    <property type="match status" value="1"/>
</dbReference>
<dbReference type="Gene3D" id="1.10.490.50">
    <property type="entry name" value="Antibiotic binding domain of TipA-like multidrug resistance regulators"/>
    <property type="match status" value="1"/>
</dbReference>
<dbReference type="PANTHER" id="PTHR30204:SF90">
    <property type="entry name" value="HTH-TYPE TRANSCRIPTIONAL ACTIVATOR MTA"/>
    <property type="match status" value="1"/>
</dbReference>
<dbReference type="EMBL" id="BAAAGS010000020">
    <property type="protein sequence ID" value="GAA0531466.1"/>
    <property type="molecule type" value="Genomic_DNA"/>
</dbReference>
<feature type="domain" description="HTH merR-type" evidence="5">
    <location>
        <begin position="1"/>
        <end position="71"/>
    </location>
</feature>
<dbReference type="Pfam" id="PF07739">
    <property type="entry name" value="TipAS"/>
    <property type="match status" value="1"/>
</dbReference>
<dbReference type="Pfam" id="PF13411">
    <property type="entry name" value="MerR_1"/>
    <property type="match status" value="1"/>
</dbReference>
<evidence type="ECO:0000256" key="4">
    <source>
        <dbReference type="ARBA" id="ARBA00023163"/>
    </source>
</evidence>
<keyword evidence="3" id="KW-0010">Activator</keyword>
<keyword evidence="7" id="KW-1185">Reference proteome</keyword>
<evidence type="ECO:0000256" key="2">
    <source>
        <dbReference type="ARBA" id="ARBA00023125"/>
    </source>
</evidence>
<gene>
    <name evidence="6" type="ORF">GCM10009533_33290</name>
</gene>
<keyword evidence="2" id="KW-0238">DNA-binding</keyword>
<dbReference type="InterPro" id="IPR036244">
    <property type="entry name" value="TipA-like_antibiotic-bd"/>
</dbReference>
<dbReference type="PROSITE" id="PS50937">
    <property type="entry name" value="HTH_MERR_2"/>
    <property type="match status" value="1"/>
</dbReference>
<name>A0ABN1D2B0_SACER</name>
<dbReference type="InterPro" id="IPR009061">
    <property type="entry name" value="DNA-bd_dom_put_sf"/>
</dbReference>
<protein>
    <submittedName>
        <fullName evidence="6">MerR family transcriptional regulator</fullName>
    </submittedName>
</protein>
<accession>A0ABN1D2B0</accession>
<dbReference type="SMART" id="SM00422">
    <property type="entry name" value="HTH_MERR"/>
    <property type="match status" value="1"/>
</dbReference>
<comment type="caution">
    <text evidence="6">The sequence shown here is derived from an EMBL/GenBank/DDBJ whole genome shotgun (WGS) entry which is preliminary data.</text>
</comment>
<reference evidence="6 7" key="1">
    <citation type="journal article" date="2019" name="Int. J. Syst. Evol. Microbiol.">
        <title>The Global Catalogue of Microorganisms (GCM) 10K type strain sequencing project: providing services to taxonomists for standard genome sequencing and annotation.</title>
        <authorList>
            <consortium name="The Broad Institute Genomics Platform"/>
            <consortium name="The Broad Institute Genome Sequencing Center for Infectious Disease"/>
            <person name="Wu L."/>
            <person name="Ma J."/>
        </authorList>
    </citation>
    <scope>NUCLEOTIDE SEQUENCE [LARGE SCALE GENOMIC DNA]</scope>
    <source>
        <strain evidence="6 7">JCM 10303</strain>
    </source>
</reference>
<dbReference type="SUPFAM" id="SSF46955">
    <property type="entry name" value="Putative DNA-binding domain"/>
    <property type="match status" value="1"/>
</dbReference>
<evidence type="ECO:0000256" key="3">
    <source>
        <dbReference type="ARBA" id="ARBA00023159"/>
    </source>
</evidence>
<sequence>MSYSVGEVARLSGVTVRTLHHYDEVGLLVPSRRTRAGYRSYSDGDLDRLRRILFYRELGFGLDEIAGILADGDAKDHLRRQQHALLGRIERLRRMLAAVERELEASDMGVNLTQEEKFELFGDFDPDDYAEEAEQRWGGTDAYKQSQERMKSYTKQDWARFMESQQAIGTALAEAFTDGVAPDSERAMDLAEQHRAHITKWCYDCTYEIHRGLGEMYVSDERFTATYDEIAPGLAVFVRDAIIANANRAGA</sequence>
<dbReference type="PRINTS" id="PR00040">
    <property type="entry name" value="HTHMERR"/>
</dbReference>